<comment type="caution">
    <text evidence="9">The sequence shown here is derived from an EMBL/GenBank/DDBJ whole genome shotgun (WGS) entry which is preliminary data.</text>
</comment>
<dbReference type="SUPFAM" id="SSF51126">
    <property type="entry name" value="Pectin lyase-like"/>
    <property type="match status" value="1"/>
</dbReference>
<dbReference type="AlphaFoldDB" id="A0A430FRJ5"/>
<evidence type="ECO:0008006" key="11">
    <source>
        <dbReference type="Google" id="ProtNLM"/>
    </source>
</evidence>
<keyword evidence="4" id="KW-0964">Secreted</keyword>
<reference evidence="9 10" key="1">
    <citation type="submission" date="2018-09" db="EMBL/GenBank/DDBJ databases">
        <title>Characterization of the phylogenetic diversity of five novel species belonging to the genus Bifidobacterium.</title>
        <authorList>
            <person name="Lugli G.A."/>
            <person name="Duranti S."/>
            <person name="Milani C."/>
        </authorList>
    </citation>
    <scope>NUCLEOTIDE SEQUENCE [LARGE SCALE GENOMIC DNA]</scope>
    <source>
        <strain evidence="9 10">2036B</strain>
    </source>
</reference>
<dbReference type="EMBL" id="QXGM01000001">
    <property type="protein sequence ID" value="RSX55501.1"/>
    <property type="molecule type" value="Genomic_DNA"/>
</dbReference>
<evidence type="ECO:0000256" key="2">
    <source>
        <dbReference type="ARBA" id="ARBA00004442"/>
    </source>
</evidence>
<evidence type="ECO:0000313" key="10">
    <source>
        <dbReference type="Proteomes" id="UP000287609"/>
    </source>
</evidence>
<protein>
    <recommendedName>
        <fullName evidence="11">Right handed beta helix domain-containing protein</fullName>
    </recommendedName>
</protein>
<evidence type="ECO:0000256" key="4">
    <source>
        <dbReference type="ARBA" id="ARBA00022525"/>
    </source>
</evidence>
<gene>
    <name evidence="9" type="ORF">D2E26_0064</name>
</gene>
<dbReference type="GO" id="GO:0009279">
    <property type="term" value="C:cell outer membrane"/>
    <property type="evidence" value="ECO:0007669"/>
    <property type="project" value="UniProtKB-SubCell"/>
</dbReference>
<name>A0A430FRJ5_9BIFI</name>
<keyword evidence="10" id="KW-1185">Reference proteome</keyword>
<evidence type="ECO:0000256" key="5">
    <source>
        <dbReference type="ARBA" id="ARBA00022729"/>
    </source>
</evidence>
<dbReference type="InterPro" id="IPR011050">
    <property type="entry name" value="Pectin_lyase_fold/virulence"/>
</dbReference>
<proteinExistence type="predicted"/>
<evidence type="ECO:0000256" key="3">
    <source>
        <dbReference type="ARBA" id="ARBA00004613"/>
    </source>
</evidence>
<dbReference type="NCBIfam" id="TIGR01376">
    <property type="entry name" value="POMP_repeat"/>
    <property type="match status" value="1"/>
</dbReference>
<keyword evidence="7" id="KW-0998">Cell outer membrane</keyword>
<organism evidence="9 10">
    <name type="scientific">Bifidobacterium dolichotidis</name>
    <dbReference type="NCBI Taxonomy" id="2306976"/>
    <lineage>
        <taxon>Bacteria</taxon>
        <taxon>Bacillati</taxon>
        <taxon>Actinomycetota</taxon>
        <taxon>Actinomycetes</taxon>
        <taxon>Bifidobacteriales</taxon>
        <taxon>Bifidobacteriaceae</taxon>
        <taxon>Bifidobacterium</taxon>
    </lineage>
</organism>
<keyword evidence="6" id="KW-0472">Membrane</keyword>
<feature type="signal peptide" evidence="8">
    <location>
        <begin position="1"/>
        <end position="42"/>
    </location>
</feature>
<evidence type="ECO:0000256" key="8">
    <source>
        <dbReference type="SAM" id="SignalP"/>
    </source>
</evidence>
<comment type="subcellular location">
    <subcellularLocation>
        <location evidence="1">Cell envelope</location>
    </subcellularLocation>
    <subcellularLocation>
        <location evidence="2">Cell outer membrane</location>
    </subcellularLocation>
    <subcellularLocation>
        <location evidence="3">Secreted</location>
    </subcellularLocation>
</comment>
<evidence type="ECO:0000256" key="7">
    <source>
        <dbReference type="ARBA" id="ARBA00023237"/>
    </source>
</evidence>
<dbReference type="InterPro" id="IPR003368">
    <property type="entry name" value="POMP_repeat"/>
</dbReference>
<evidence type="ECO:0000256" key="6">
    <source>
        <dbReference type="ARBA" id="ARBA00023136"/>
    </source>
</evidence>
<dbReference type="RefSeq" id="WP_125962733.1">
    <property type="nucleotide sequence ID" value="NZ_QXGM01000001.1"/>
</dbReference>
<feature type="chain" id="PRO_5019493525" description="Right handed beta helix domain-containing protein" evidence="8">
    <location>
        <begin position="43"/>
        <end position="420"/>
    </location>
</feature>
<evidence type="ECO:0000313" key="9">
    <source>
        <dbReference type="EMBL" id="RSX55501.1"/>
    </source>
</evidence>
<dbReference type="Proteomes" id="UP000287609">
    <property type="component" value="Unassembled WGS sequence"/>
</dbReference>
<sequence>MNAVPNTTQKHASRWAANKKVAALAAAAAMMVPLSLCSTAMADGAASSNGDIPKAPESVDVHPVPAGQVVATVSQDDDTTAYTSLIEAVHAVNDKKSPAVIDLKSDVIISTPLVFNRGMSVDLNLHGHVIDAEQKCRIIENRGNLHINGGTTQQGTLYRGHTEHEDGAGIWSVATLQVKNTNFIKNYSYHNGGAIYVNEASMPGEQTQPLNITHCGFTKNQQRRSQGSAISSAVPLNITDSSFLNGYSNFSGGAIYAKDDANLNNVEVSGNTGNGIVLEGIHNTFRDVTVTDNVSFEDVDGAGVRMVRFDGDRAQSVDLSGIIVVQNNTMQESSLHTTTASDFSVATDPISGVAPLHICRGYDTEHSSIGYLGNNALQIAAAIDWDVSFDAARHTLRAERGEFYVPEGAGRQLCWQHAIQ</sequence>
<evidence type="ECO:0000256" key="1">
    <source>
        <dbReference type="ARBA" id="ARBA00004196"/>
    </source>
</evidence>
<accession>A0A430FRJ5</accession>
<keyword evidence="5 8" id="KW-0732">Signal</keyword>
<dbReference type="GO" id="GO:0005576">
    <property type="term" value="C:extracellular region"/>
    <property type="evidence" value="ECO:0007669"/>
    <property type="project" value="UniProtKB-SubCell"/>
</dbReference>